<dbReference type="AlphaFoldDB" id="A0AAW1PSX8"/>
<dbReference type="PROSITE" id="PS50144">
    <property type="entry name" value="MATH"/>
    <property type="match status" value="1"/>
</dbReference>
<dbReference type="InterPro" id="IPR008974">
    <property type="entry name" value="TRAF-like"/>
</dbReference>
<evidence type="ECO:0000256" key="1">
    <source>
        <dbReference type="SAM" id="MobiDB-lite"/>
    </source>
</evidence>
<dbReference type="InterPro" id="IPR002083">
    <property type="entry name" value="MATH/TRAF_dom"/>
</dbReference>
<comment type="caution">
    <text evidence="3">The sequence shown here is derived from an EMBL/GenBank/DDBJ whole genome shotgun (WGS) entry which is preliminary data.</text>
</comment>
<protein>
    <recommendedName>
        <fullName evidence="2">MATH domain-containing protein</fullName>
    </recommendedName>
</protein>
<accession>A0AAW1PSX8</accession>
<dbReference type="Pfam" id="PF22486">
    <property type="entry name" value="MATH_2"/>
    <property type="match status" value="1"/>
</dbReference>
<feature type="region of interest" description="Disordered" evidence="1">
    <location>
        <begin position="117"/>
        <end position="142"/>
    </location>
</feature>
<name>A0AAW1PSX8_9CHLO</name>
<sequence>MSTLHSSNSLRSYRQRDIRLTASSRHLDTLKGCHQYSISGFSLARSMGCGVRLCSDYFDVAGQLWRIEVYPSGCTPDSRKHVSIFLTTPGSYAANQILHEVAILDQSGKGQHIIQSRPRERGPLLASRGVGPVQEGDKMLGG</sequence>
<feature type="domain" description="MATH" evidence="2">
    <location>
        <begin position="31"/>
        <end position="142"/>
    </location>
</feature>
<reference evidence="3 4" key="1">
    <citation type="journal article" date="2024" name="Nat. Commun.">
        <title>Phylogenomics reveals the evolutionary origins of lichenization in chlorophyte algae.</title>
        <authorList>
            <person name="Puginier C."/>
            <person name="Libourel C."/>
            <person name="Otte J."/>
            <person name="Skaloud P."/>
            <person name="Haon M."/>
            <person name="Grisel S."/>
            <person name="Petersen M."/>
            <person name="Berrin J.G."/>
            <person name="Delaux P.M."/>
            <person name="Dal Grande F."/>
            <person name="Keller J."/>
        </authorList>
    </citation>
    <scope>NUCLEOTIDE SEQUENCE [LARGE SCALE GENOMIC DNA]</scope>
    <source>
        <strain evidence="3 4">SAG 2043</strain>
    </source>
</reference>
<keyword evidence="4" id="KW-1185">Reference proteome</keyword>
<organism evidence="3 4">
    <name type="scientific">[Myrmecia] bisecta</name>
    <dbReference type="NCBI Taxonomy" id="41462"/>
    <lineage>
        <taxon>Eukaryota</taxon>
        <taxon>Viridiplantae</taxon>
        <taxon>Chlorophyta</taxon>
        <taxon>core chlorophytes</taxon>
        <taxon>Trebouxiophyceae</taxon>
        <taxon>Trebouxiales</taxon>
        <taxon>Trebouxiaceae</taxon>
        <taxon>Myrmecia</taxon>
    </lineage>
</organism>
<evidence type="ECO:0000313" key="3">
    <source>
        <dbReference type="EMBL" id="KAK9812724.1"/>
    </source>
</evidence>
<dbReference type="EMBL" id="JALJOR010000008">
    <property type="protein sequence ID" value="KAK9812724.1"/>
    <property type="molecule type" value="Genomic_DNA"/>
</dbReference>
<evidence type="ECO:0000313" key="4">
    <source>
        <dbReference type="Proteomes" id="UP001489004"/>
    </source>
</evidence>
<dbReference type="CDD" id="cd00121">
    <property type="entry name" value="MATH"/>
    <property type="match status" value="1"/>
</dbReference>
<evidence type="ECO:0000259" key="2">
    <source>
        <dbReference type="PROSITE" id="PS50144"/>
    </source>
</evidence>
<gene>
    <name evidence="3" type="ORF">WJX72_002637</name>
</gene>
<dbReference type="Proteomes" id="UP001489004">
    <property type="component" value="Unassembled WGS sequence"/>
</dbReference>
<proteinExistence type="predicted"/>
<dbReference type="SUPFAM" id="SSF49599">
    <property type="entry name" value="TRAF domain-like"/>
    <property type="match status" value="1"/>
</dbReference>
<dbReference type="Gene3D" id="2.60.210.10">
    <property type="entry name" value="Apoptosis, Tumor Necrosis Factor Receptor Associated Protein 2, Chain A"/>
    <property type="match status" value="1"/>
</dbReference>